<sequence length="369" mass="43158">MEETTQVTDIGDYLKLFACTAVMLQTILMFVLTTIPSATNQIGIGMTYNLIKFTAPAFIFGILYTTARKTIATPITYRHYLKQQWHSLFIPTILWTTIYLFITPELQQGHHYHNISSLIWQFINGNAAPHLWYNTMMLQFILLMPLMWLIGRWCGSNSRRGSLTAIVSIAGYLLWISFYDTEVFHGPHMMNWYLLDRLFLSFFIYGVLGVLAWQYRKTVNRFFRAWWPIVCLIFLGSFYWINHELFEFGLPVKLTNAPYYKPSMILYDLSVISLISTLGIFQIDNHSTINKVIHILAEFAYKAFLSNVFWSYLLWYVFGKNLVINHLLIGALVLYTGTWLLSFGSAFAIHLCWQKFCLYTRSYNPRTIN</sequence>
<dbReference type="AlphaFoldDB" id="A0A6P1E217"/>
<evidence type="ECO:0000256" key="2">
    <source>
        <dbReference type="ARBA" id="ARBA00007400"/>
    </source>
</evidence>
<accession>A0A6P1E217</accession>
<keyword evidence="4 7" id="KW-0812">Transmembrane</keyword>
<evidence type="ECO:0000313" key="10">
    <source>
        <dbReference type="Proteomes" id="UP000465035"/>
    </source>
</evidence>
<dbReference type="GO" id="GO:0005886">
    <property type="term" value="C:plasma membrane"/>
    <property type="evidence" value="ECO:0007669"/>
    <property type="project" value="UniProtKB-SubCell"/>
</dbReference>
<dbReference type="PANTHER" id="PTHR40074">
    <property type="entry name" value="O-ACETYLTRANSFERASE WECH"/>
    <property type="match status" value="1"/>
</dbReference>
<dbReference type="GO" id="GO:0016413">
    <property type="term" value="F:O-acetyltransferase activity"/>
    <property type="evidence" value="ECO:0007669"/>
    <property type="project" value="TreeGrafter"/>
</dbReference>
<feature type="transmembrane region" description="Helical" evidence="7">
    <location>
        <begin position="198"/>
        <end position="215"/>
    </location>
</feature>
<organism evidence="9 10">
    <name type="scientific">Lentilactobacillus hilgardii</name>
    <name type="common">Lactobacillus hilgardii</name>
    <dbReference type="NCBI Taxonomy" id="1588"/>
    <lineage>
        <taxon>Bacteria</taxon>
        <taxon>Bacillati</taxon>
        <taxon>Bacillota</taxon>
        <taxon>Bacilli</taxon>
        <taxon>Lactobacillales</taxon>
        <taxon>Lactobacillaceae</taxon>
        <taxon>Lentilactobacillus</taxon>
    </lineage>
</organism>
<reference evidence="9 10" key="1">
    <citation type="submission" date="2019-12" db="EMBL/GenBank/DDBJ databases">
        <title>Lactobacillus hilgardii FLUB.</title>
        <authorList>
            <person name="Gustaw K."/>
        </authorList>
    </citation>
    <scope>NUCLEOTIDE SEQUENCE [LARGE SCALE GENOMIC DNA]</scope>
    <source>
        <strain evidence="9 10">FLUB</strain>
    </source>
</reference>
<feature type="transmembrane region" description="Helical" evidence="7">
    <location>
        <begin position="222"/>
        <end position="241"/>
    </location>
</feature>
<keyword evidence="6 7" id="KW-0472">Membrane</keyword>
<keyword evidence="5 7" id="KW-1133">Transmembrane helix</keyword>
<evidence type="ECO:0000259" key="8">
    <source>
        <dbReference type="Pfam" id="PF01757"/>
    </source>
</evidence>
<dbReference type="RefSeq" id="WP_003552063.1">
    <property type="nucleotide sequence ID" value="NZ_CABKOL010000106.1"/>
</dbReference>
<feature type="transmembrane region" description="Helical" evidence="7">
    <location>
        <begin position="264"/>
        <end position="283"/>
    </location>
</feature>
<feature type="transmembrane region" description="Helical" evidence="7">
    <location>
        <begin position="162"/>
        <end position="178"/>
    </location>
</feature>
<dbReference type="Proteomes" id="UP000465035">
    <property type="component" value="Chromosome"/>
</dbReference>
<keyword evidence="3" id="KW-1003">Cell membrane</keyword>
<feature type="transmembrane region" description="Helical" evidence="7">
    <location>
        <begin position="327"/>
        <end position="353"/>
    </location>
</feature>
<comment type="subcellular location">
    <subcellularLocation>
        <location evidence="1">Cell membrane</location>
        <topology evidence="1">Multi-pass membrane protein</topology>
    </subcellularLocation>
</comment>
<dbReference type="GeneID" id="69057244"/>
<dbReference type="GO" id="GO:0009246">
    <property type="term" value="P:enterobacterial common antigen biosynthetic process"/>
    <property type="evidence" value="ECO:0007669"/>
    <property type="project" value="TreeGrafter"/>
</dbReference>
<evidence type="ECO:0000256" key="4">
    <source>
        <dbReference type="ARBA" id="ARBA00022692"/>
    </source>
</evidence>
<evidence type="ECO:0000256" key="6">
    <source>
        <dbReference type="ARBA" id="ARBA00023136"/>
    </source>
</evidence>
<keyword evidence="9" id="KW-0808">Transferase</keyword>
<dbReference type="Pfam" id="PF01757">
    <property type="entry name" value="Acyl_transf_3"/>
    <property type="match status" value="1"/>
</dbReference>
<feature type="transmembrane region" description="Helical" evidence="7">
    <location>
        <begin position="12"/>
        <end position="35"/>
    </location>
</feature>
<comment type="similarity">
    <text evidence="2">Belongs to the acyltransferase 3 family.</text>
</comment>
<feature type="transmembrane region" description="Helical" evidence="7">
    <location>
        <begin position="131"/>
        <end position="150"/>
    </location>
</feature>
<dbReference type="InterPro" id="IPR002656">
    <property type="entry name" value="Acyl_transf_3_dom"/>
</dbReference>
<feature type="domain" description="Acyltransferase 3" evidence="8">
    <location>
        <begin position="12"/>
        <end position="342"/>
    </location>
</feature>
<feature type="transmembrane region" description="Helical" evidence="7">
    <location>
        <begin position="41"/>
        <end position="64"/>
    </location>
</feature>
<evidence type="ECO:0000256" key="3">
    <source>
        <dbReference type="ARBA" id="ARBA00022475"/>
    </source>
</evidence>
<evidence type="ECO:0000313" key="9">
    <source>
        <dbReference type="EMBL" id="QHB51187.1"/>
    </source>
</evidence>
<evidence type="ECO:0000256" key="1">
    <source>
        <dbReference type="ARBA" id="ARBA00004651"/>
    </source>
</evidence>
<feature type="transmembrane region" description="Helical" evidence="7">
    <location>
        <begin position="85"/>
        <end position="102"/>
    </location>
</feature>
<gene>
    <name evidence="9" type="ORF">GQR93_02580</name>
</gene>
<evidence type="ECO:0000256" key="7">
    <source>
        <dbReference type="SAM" id="Phobius"/>
    </source>
</evidence>
<keyword evidence="9" id="KW-0012">Acyltransferase</keyword>
<evidence type="ECO:0000256" key="5">
    <source>
        <dbReference type="ARBA" id="ARBA00022989"/>
    </source>
</evidence>
<dbReference type="EMBL" id="CP047121">
    <property type="protein sequence ID" value="QHB51187.1"/>
    <property type="molecule type" value="Genomic_DNA"/>
</dbReference>
<proteinExistence type="inferred from homology"/>
<protein>
    <submittedName>
        <fullName evidence="9">Acyltransferase</fullName>
    </submittedName>
</protein>
<feature type="transmembrane region" description="Helical" evidence="7">
    <location>
        <begin position="295"/>
        <end position="315"/>
    </location>
</feature>
<name>A0A6P1E217_LENHI</name>
<dbReference type="PANTHER" id="PTHR40074:SF2">
    <property type="entry name" value="O-ACETYLTRANSFERASE WECH"/>
    <property type="match status" value="1"/>
</dbReference>